<dbReference type="EMBL" id="FPKR01000002">
    <property type="protein sequence ID" value="SFZ72816.1"/>
    <property type="molecule type" value="Genomic_DNA"/>
</dbReference>
<reference evidence="2 3" key="1">
    <citation type="submission" date="2016-11" db="EMBL/GenBank/DDBJ databases">
        <authorList>
            <person name="Jaros S."/>
            <person name="Januszkiewicz K."/>
            <person name="Wedrychowicz H."/>
        </authorList>
    </citation>
    <scope>NUCLEOTIDE SEQUENCE [LARGE SCALE GENOMIC DNA]</scope>
    <source>
        <strain evidence="2 3">DSM 18899</strain>
    </source>
</reference>
<dbReference type="Proteomes" id="UP000186513">
    <property type="component" value="Unassembled WGS sequence"/>
</dbReference>
<keyword evidence="1" id="KW-0732">Signal</keyword>
<dbReference type="AlphaFoldDB" id="A0A1K2H865"/>
<name>A0A1K2H865_9NEIS</name>
<gene>
    <name evidence="2" type="ORF">SAMN02745887_00725</name>
</gene>
<proteinExistence type="predicted"/>
<keyword evidence="3" id="KW-1185">Reference proteome</keyword>
<accession>A0A1K2H865</accession>
<evidence type="ECO:0000313" key="2">
    <source>
        <dbReference type="EMBL" id="SFZ72816.1"/>
    </source>
</evidence>
<feature type="signal peptide" evidence="1">
    <location>
        <begin position="1"/>
        <end position="30"/>
    </location>
</feature>
<dbReference type="PROSITE" id="PS51257">
    <property type="entry name" value="PROKAR_LIPOPROTEIN"/>
    <property type="match status" value="1"/>
</dbReference>
<evidence type="ECO:0000313" key="3">
    <source>
        <dbReference type="Proteomes" id="UP000186513"/>
    </source>
</evidence>
<organism evidence="2 3">
    <name type="scientific">Chitinimonas taiwanensis DSM 18899</name>
    <dbReference type="NCBI Taxonomy" id="1121279"/>
    <lineage>
        <taxon>Bacteria</taxon>
        <taxon>Pseudomonadati</taxon>
        <taxon>Pseudomonadota</taxon>
        <taxon>Betaproteobacteria</taxon>
        <taxon>Neisseriales</taxon>
        <taxon>Chitinibacteraceae</taxon>
        <taxon>Chitinimonas</taxon>
    </lineage>
</organism>
<protein>
    <submittedName>
        <fullName evidence="2">Outer membrane lipoprotein SlyB</fullName>
    </submittedName>
</protein>
<evidence type="ECO:0000256" key="1">
    <source>
        <dbReference type="SAM" id="SignalP"/>
    </source>
</evidence>
<dbReference type="RefSeq" id="WP_072427254.1">
    <property type="nucleotide sequence ID" value="NZ_FPKR01000002.1"/>
</dbReference>
<sequence length="156" mass="15700">MTPSRTSHLLAATGLGLLVLLAGCASDRSANVYNPNQAMNESRVRTGVVESIRPVKIQADSELGKIMGAIIGGVAAGSNIGKGSGAIISGTIGAAVGGAAGNAIGKEANSKEGLEIVLQMDSGEVISIVQEADVALSPGQKVRVITQGRVSRVVPR</sequence>
<dbReference type="OrthoDB" id="5298161at2"/>
<dbReference type="STRING" id="1121279.SAMN02745887_00725"/>
<feature type="chain" id="PRO_5012385556" evidence="1">
    <location>
        <begin position="31"/>
        <end position="156"/>
    </location>
</feature>
<keyword evidence="2" id="KW-0449">Lipoprotein</keyword>